<keyword evidence="2" id="KW-0732">Signal</keyword>
<evidence type="ECO:0000313" key="4">
    <source>
        <dbReference type="Proteomes" id="UP001564408"/>
    </source>
</evidence>
<name>A0ABV4BBI6_9GAMM</name>
<dbReference type="Proteomes" id="UP001564408">
    <property type="component" value="Unassembled WGS sequence"/>
</dbReference>
<keyword evidence="4" id="KW-1185">Reference proteome</keyword>
<feature type="signal peptide" evidence="2">
    <location>
        <begin position="1"/>
        <end position="29"/>
    </location>
</feature>
<dbReference type="RefSeq" id="WP_369666220.1">
    <property type="nucleotide sequence ID" value="NZ_JBDKXB010000004.1"/>
</dbReference>
<gene>
    <name evidence="3" type="ORF">ABC977_05385</name>
</gene>
<feature type="region of interest" description="Disordered" evidence="1">
    <location>
        <begin position="58"/>
        <end position="85"/>
    </location>
</feature>
<proteinExistence type="predicted"/>
<dbReference type="EMBL" id="JBDKXB010000004">
    <property type="protein sequence ID" value="MEY6431841.1"/>
    <property type="molecule type" value="Genomic_DNA"/>
</dbReference>
<feature type="chain" id="PRO_5047065733" evidence="2">
    <location>
        <begin position="30"/>
        <end position="85"/>
    </location>
</feature>
<reference evidence="3 4" key="1">
    <citation type="submission" date="2024-05" db="EMBL/GenBank/DDBJ databases">
        <title>Genome Sequence and Characterization of the New Strain Purple Sulfur Bacterium of Genus Thioalkalicoccus.</title>
        <authorList>
            <person name="Bryantseva I.A."/>
            <person name="Kyndt J.A."/>
            <person name="Imhoff J.F."/>
        </authorList>
    </citation>
    <scope>NUCLEOTIDE SEQUENCE [LARGE SCALE GENOMIC DNA]</scope>
    <source>
        <strain evidence="3 4">Um2</strain>
    </source>
</reference>
<accession>A0ABV4BBI6</accession>
<sequence length="85" mass="8072">MTKKTMTPAGALVGVALVGSLGALGVAQAGENPFAVQPLGPSYVQLAEGQCGEGKCGEGKCGGGPDTEGKCGEGKCGEGKCGGAS</sequence>
<evidence type="ECO:0000256" key="1">
    <source>
        <dbReference type="SAM" id="MobiDB-lite"/>
    </source>
</evidence>
<evidence type="ECO:0000313" key="3">
    <source>
        <dbReference type="EMBL" id="MEY6431841.1"/>
    </source>
</evidence>
<evidence type="ECO:0000256" key="2">
    <source>
        <dbReference type="SAM" id="SignalP"/>
    </source>
</evidence>
<comment type="caution">
    <text evidence="3">The sequence shown here is derived from an EMBL/GenBank/DDBJ whole genome shotgun (WGS) entry which is preliminary data.</text>
</comment>
<feature type="compositionally biased region" description="Basic and acidic residues" evidence="1">
    <location>
        <begin position="67"/>
        <end position="78"/>
    </location>
</feature>
<protein>
    <submittedName>
        <fullName evidence="3">Low-complexity protein</fullName>
    </submittedName>
</protein>
<organism evidence="3 4">
    <name type="scientific">Thioalkalicoccus limnaeus</name>
    <dbReference type="NCBI Taxonomy" id="120681"/>
    <lineage>
        <taxon>Bacteria</taxon>
        <taxon>Pseudomonadati</taxon>
        <taxon>Pseudomonadota</taxon>
        <taxon>Gammaproteobacteria</taxon>
        <taxon>Chromatiales</taxon>
        <taxon>Chromatiaceae</taxon>
        <taxon>Thioalkalicoccus</taxon>
    </lineage>
</organism>